<evidence type="ECO:0000313" key="2">
    <source>
        <dbReference type="EMBL" id="OUJ70880.1"/>
    </source>
</evidence>
<accession>A0A243W7F2</accession>
<dbReference type="Proteomes" id="UP000194873">
    <property type="component" value="Unassembled WGS sequence"/>
</dbReference>
<dbReference type="EMBL" id="MTSE01000020">
    <property type="protein sequence ID" value="OUJ70880.1"/>
    <property type="molecule type" value="Genomic_DNA"/>
</dbReference>
<comment type="caution">
    <text evidence="2">The sequence shown here is derived from an EMBL/GenBank/DDBJ whole genome shotgun (WGS) entry which is preliminary data.</text>
</comment>
<dbReference type="AlphaFoldDB" id="A0A243W7F2"/>
<feature type="transmembrane region" description="Helical" evidence="1">
    <location>
        <begin position="31"/>
        <end position="48"/>
    </location>
</feature>
<keyword evidence="1" id="KW-0472">Membrane</keyword>
<gene>
    <name evidence="2" type="ORF">BXP70_23405</name>
</gene>
<keyword evidence="1" id="KW-1133">Transmembrane helix</keyword>
<sequence length="183" mass="21418">MRRVTTIQVQESIDNQRLILDESWQEEFDRLFIYFIFGAIVLYTLYEISTLSFKSANEKFILITIFPAIITFGTYVIYRKFTEKKLSKIENAFDKTKNREILLDFAANSGYKIYHKSKYCCVLNKSSLGYNTTYVKSAVVIITNNAILFTVIQDKPKLNMPTLITHLLFEYGLKKLFNQQLTL</sequence>
<keyword evidence="3" id="KW-1185">Reference proteome</keyword>
<reference evidence="2 3" key="1">
    <citation type="submission" date="2017-01" db="EMBL/GenBank/DDBJ databases">
        <title>A new Hymenobacter.</title>
        <authorList>
            <person name="Liang Y."/>
            <person name="Feng F."/>
        </authorList>
    </citation>
    <scope>NUCLEOTIDE SEQUENCE [LARGE SCALE GENOMIC DNA]</scope>
    <source>
        <strain evidence="2">MIMBbqt21</strain>
    </source>
</reference>
<proteinExistence type="predicted"/>
<evidence type="ECO:0000313" key="3">
    <source>
        <dbReference type="Proteomes" id="UP000194873"/>
    </source>
</evidence>
<protein>
    <submittedName>
        <fullName evidence="2">Uncharacterized protein</fullName>
    </submittedName>
</protein>
<keyword evidence="1" id="KW-0812">Transmembrane</keyword>
<dbReference type="OrthoDB" id="1248589at2"/>
<organism evidence="2 3">
    <name type="scientific">Hymenobacter crusticola</name>
    <dbReference type="NCBI Taxonomy" id="1770526"/>
    <lineage>
        <taxon>Bacteria</taxon>
        <taxon>Pseudomonadati</taxon>
        <taxon>Bacteroidota</taxon>
        <taxon>Cytophagia</taxon>
        <taxon>Cytophagales</taxon>
        <taxon>Hymenobacteraceae</taxon>
        <taxon>Hymenobacter</taxon>
    </lineage>
</organism>
<evidence type="ECO:0000256" key="1">
    <source>
        <dbReference type="SAM" id="Phobius"/>
    </source>
</evidence>
<dbReference type="RefSeq" id="WP_086596541.1">
    <property type="nucleotide sequence ID" value="NZ_MTSE01000020.1"/>
</dbReference>
<name>A0A243W7F2_9BACT</name>
<feature type="transmembrane region" description="Helical" evidence="1">
    <location>
        <begin position="60"/>
        <end position="78"/>
    </location>
</feature>